<evidence type="ECO:0000313" key="2">
    <source>
        <dbReference type="EMBL" id="KAF7786754.1"/>
    </source>
</evidence>
<dbReference type="Proteomes" id="UP000016480">
    <property type="component" value="Unassembled WGS sequence"/>
</dbReference>
<dbReference type="EMBL" id="AHCD03000035">
    <property type="protein sequence ID" value="KAF7786754.1"/>
    <property type="molecule type" value="Genomic_DNA"/>
</dbReference>
<name>A0A8T0C7L8_9GAMM</name>
<keyword evidence="1" id="KW-1133">Transmembrane helix</keyword>
<feature type="transmembrane region" description="Helical" evidence="1">
    <location>
        <begin position="6"/>
        <end position="24"/>
    </location>
</feature>
<protein>
    <submittedName>
        <fullName evidence="2">Uncharacterized protein</fullName>
    </submittedName>
</protein>
<comment type="caution">
    <text evidence="2">The sequence shown here is derived from an EMBL/GenBank/DDBJ whole genome shotgun (WGS) entry which is preliminary data.</text>
</comment>
<reference evidence="2 3" key="1">
    <citation type="journal article" date="2012" name="J. Bacteriol.">
        <title>Genome sequence of the cycloprodigiosin-producing bacterial strain Pseudoalteromonas rubra ATCC 29570(T).</title>
        <authorList>
            <person name="Xie B.B."/>
            <person name="Shu Y.L."/>
            <person name="Qin Q.L."/>
            <person name="Rong J.C."/>
            <person name="Zhang X.Y."/>
            <person name="Chen X.L."/>
            <person name="Zhou B.C."/>
            <person name="Zhang Y.Z."/>
        </authorList>
    </citation>
    <scope>NUCLEOTIDE SEQUENCE [LARGE SCALE GENOMIC DNA]</scope>
    <source>
        <strain evidence="2 3">DSM 6842</strain>
    </source>
</reference>
<sequence>MINLFIVPFIFNASSTILCFIWYGKSVTGTQCHRHIYTHDEYVAY</sequence>
<proteinExistence type="predicted"/>
<organism evidence="2 3">
    <name type="scientific">Pseudoalteromonas rubra</name>
    <dbReference type="NCBI Taxonomy" id="43658"/>
    <lineage>
        <taxon>Bacteria</taxon>
        <taxon>Pseudomonadati</taxon>
        <taxon>Pseudomonadota</taxon>
        <taxon>Gammaproteobacteria</taxon>
        <taxon>Alteromonadales</taxon>
        <taxon>Pseudoalteromonadaceae</taxon>
        <taxon>Pseudoalteromonas</taxon>
    </lineage>
</organism>
<keyword evidence="1" id="KW-0472">Membrane</keyword>
<evidence type="ECO:0000313" key="3">
    <source>
        <dbReference type="Proteomes" id="UP000016480"/>
    </source>
</evidence>
<evidence type="ECO:0000256" key="1">
    <source>
        <dbReference type="SAM" id="Phobius"/>
    </source>
</evidence>
<accession>A0A8T0C7L8</accession>
<dbReference type="AlphaFoldDB" id="A0A8T0C7L8"/>
<gene>
    <name evidence="2" type="ORF">PRUB_a1409</name>
</gene>
<keyword evidence="1" id="KW-0812">Transmembrane</keyword>